<protein>
    <submittedName>
        <fullName evidence="2">45215_t:CDS:1</fullName>
    </submittedName>
</protein>
<feature type="non-terminal residue" evidence="2">
    <location>
        <position position="64"/>
    </location>
</feature>
<dbReference type="Proteomes" id="UP000789901">
    <property type="component" value="Unassembled WGS sequence"/>
</dbReference>
<feature type="compositionally biased region" description="Low complexity" evidence="1">
    <location>
        <begin position="15"/>
        <end position="26"/>
    </location>
</feature>
<evidence type="ECO:0000313" key="2">
    <source>
        <dbReference type="EMBL" id="CAG8841095.1"/>
    </source>
</evidence>
<organism evidence="2 3">
    <name type="scientific">Gigaspora margarita</name>
    <dbReference type="NCBI Taxonomy" id="4874"/>
    <lineage>
        <taxon>Eukaryota</taxon>
        <taxon>Fungi</taxon>
        <taxon>Fungi incertae sedis</taxon>
        <taxon>Mucoromycota</taxon>
        <taxon>Glomeromycotina</taxon>
        <taxon>Glomeromycetes</taxon>
        <taxon>Diversisporales</taxon>
        <taxon>Gigasporaceae</taxon>
        <taxon>Gigaspora</taxon>
    </lineage>
</organism>
<feature type="compositionally biased region" description="Polar residues" evidence="1">
    <location>
        <begin position="1"/>
        <end position="14"/>
    </location>
</feature>
<reference evidence="2 3" key="1">
    <citation type="submission" date="2021-06" db="EMBL/GenBank/DDBJ databases">
        <authorList>
            <person name="Kallberg Y."/>
            <person name="Tangrot J."/>
            <person name="Rosling A."/>
        </authorList>
    </citation>
    <scope>NUCLEOTIDE SEQUENCE [LARGE SCALE GENOMIC DNA]</scope>
    <source>
        <strain evidence="2 3">120-4 pot B 10/14</strain>
    </source>
</reference>
<proteinExistence type="predicted"/>
<evidence type="ECO:0000256" key="1">
    <source>
        <dbReference type="SAM" id="MobiDB-lite"/>
    </source>
</evidence>
<sequence length="64" mass="7744">YRKLSQRQGNNSRQNSTTKNTKNTNSLVERQKHRQQAREKYTRRDILTVDNIDKEQRNIEKTIL</sequence>
<gene>
    <name evidence="2" type="ORF">GMARGA_LOCUS35241</name>
</gene>
<feature type="non-terminal residue" evidence="2">
    <location>
        <position position="1"/>
    </location>
</feature>
<evidence type="ECO:0000313" key="3">
    <source>
        <dbReference type="Proteomes" id="UP000789901"/>
    </source>
</evidence>
<dbReference type="EMBL" id="CAJVQB010064690">
    <property type="protein sequence ID" value="CAG8841095.1"/>
    <property type="molecule type" value="Genomic_DNA"/>
</dbReference>
<accession>A0ABN7WUY6</accession>
<comment type="caution">
    <text evidence="2">The sequence shown here is derived from an EMBL/GenBank/DDBJ whole genome shotgun (WGS) entry which is preliminary data.</text>
</comment>
<name>A0ABN7WUY6_GIGMA</name>
<feature type="region of interest" description="Disordered" evidence="1">
    <location>
        <begin position="1"/>
        <end position="44"/>
    </location>
</feature>
<keyword evidence="3" id="KW-1185">Reference proteome</keyword>